<evidence type="ECO:0000313" key="3">
    <source>
        <dbReference type="Proteomes" id="UP000017559"/>
    </source>
</evidence>
<feature type="compositionally biased region" description="Basic and acidic residues" evidence="1">
    <location>
        <begin position="315"/>
        <end position="324"/>
    </location>
</feature>
<comment type="caution">
    <text evidence="2">The sequence shown here is derived from an EMBL/GenBank/DDBJ whole genome shotgun (WGS) entry which is preliminary data.</text>
</comment>
<dbReference type="STRING" id="1381753.V2XC08"/>
<evidence type="ECO:0000256" key="1">
    <source>
        <dbReference type="SAM" id="MobiDB-lite"/>
    </source>
</evidence>
<evidence type="ECO:0000313" key="2">
    <source>
        <dbReference type="EMBL" id="ESK90045.1"/>
    </source>
</evidence>
<keyword evidence="3" id="KW-1185">Reference proteome</keyword>
<name>V2XC08_MONRO</name>
<organism evidence="2 3">
    <name type="scientific">Moniliophthora roreri (strain MCA 2997)</name>
    <name type="common">Cocoa frosty pod rot fungus</name>
    <name type="synonym">Crinipellis roreri</name>
    <dbReference type="NCBI Taxonomy" id="1381753"/>
    <lineage>
        <taxon>Eukaryota</taxon>
        <taxon>Fungi</taxon>
        <taxon>Dikarya</taxon>
        <taxon>Basidiomycota</taxon>
        <taxon>Agaricomycotina</taxon>
        <taxon>Agaricomycetes</taxon>
        <taxon>Agaricomycetidae</taxon>
        <taxon>Agaricales</taxon>
        <taxon>Marasmiineae</taxon>
        <taxon>Marasmiaceae</taxon>
        <taxon>Moniliophthora</taxon>
    </lineage>
</organism>
<dbReference type="OrthoDB" id="5570013at2759"/>
<dbReference type="Proteomes" id="UP000017559">
    <property type="component" value="Unassembled WGS sequence"/>
</dbReference>
<protein>
    <submittedName>
        <fullName evidence="2">Uncharacterized protein</fullName>
    </submittedName>
</protein>
<feature type="region of interest" description="Disordered" evidence="1">
    <location>
        <begin position="296"/>
        <end position="324"/>
    </location>
</feature>
<dbReference type="AlphaFoldDB" id="V2XC08"/>
<dbReference type="KEGG" id="mrr:Moror_7905"/>
<proteinExistence type="predicted"/>
<sequence>MTVDHCVSFPEPSPRDRLKILNTFSLSVSSNTLFLFTRGAWWAYKHHSRIEESDHVLISVITEWGQPSRRLDFLQLCQFRREDGEHGVGILSLNRQLTKLTPDISFDITVVLPASSTQQLTIKGLETDLPLFWHTISDLGTKIHLDSASFLGNSFTVGISALFWDVIHSITGTFNVSSYLKLVSDRLRYGEIEVSIVMANDPSSEEWTELVMIDKIHEIKADVSLHTSNADIGGKFNIDTQGSIKLNTTFAPINSTVNLTATISMAGSADITMHDTFEGRIHIDAAADAHHRVEALPREGPERRGRKRQLAIRSDPSEKVGQRR</sequence>
<reference evidence="2 3" key="1">
    <citation type="journal article" date="2014" name="BMC Genomics">
        <title>Genome and secretome analysis of the hemibiotrophic fungal pathogen, Moniliophthora roreri, which causes frosty pod rot disease of cacao: mechanisms of the biotrophic and necrotrophic phases.</title>
        <authorList>
            <person name="Meinhardt L.W."/>
            <person name="Costa G.G.L."/>
            <person name="Thomazella D.P.T."/>
            <person name="Teixeira P.J.P.L."/>
            <person name="Carazzolle M.F."/>
            <person name="Schuster S.C."/>
            <person name="Carlson J.E."/>
            <person name="Guiltinan M.J."/>
            <person name="Mieczkowski P."/>
            <person name="Farmer A."/>
            <person name="Ramaraj T."/>
            <person name="Crozier J."/>
            <person name="Davis R.E."/>
            <person name="Shao J."/>
            <person name="Melnick R.L."/>
            <person name="Pereira G.A.G."/>
            <person name="Bailey B.A."/>
        </authorList>
    </citation>
    <scope>NUCLEOTIDE SEQUENCE [LARGE SCALE GENOMIC DNA]</scope>
    <source>
        <strain evidence="2 3">MCA 2997</strain>
    </source>
</reference>
<dbReference type="HOGENOM" id="CLU_858136_0_0_1"/>
<accession>V2XC08</accession>
<dbReference type="EMBL" id="AWSO01000485">
    <property type="protein sequence ID" value="ESK90045.1"/>
    <property type="molecule type" value="Genomic_DNA"/>
</dbReference>
<gene>
    <name evidence="2" type="ORF">Moror_7905</name>
</gene>